<dbReference type="PATRIC" id="fig|487.517.peg.789"/>
<evidence type="ECO:0000313" key="1">
    <source>
        <dbReference type="EMBL" id="AHW75089.1"/>
    </source>
</evidence>
<accession>X5EQ33</accession>
<proteinExistence type="predicted"/>
<organism evidence="1 2">
    <name type="scientific">Neisseria meningitidis</name>
    <dbReference type="NCBI Taxonomy" id="487"/>
    <lineage>
        <taxon>Bacteria</taxon>
        <taxon>Pseudomonadati</taxon>
        <taxon>Pseudomonadota</taxon>
        <taxon>Betaproteobacteria</taxon>
        <taxon>Neisseriales</taxon>
        <taxon>Neisseriaceae</taxon>
        <taxon>Neisseria</taxon>
    </lineage>
</organism>
<dbReference type="KEGG" id="nmx:NMA510612_0786"/>
<sequence>MRTVPKVSAVCEAVEKDIPDSGPVPTAEENNIAFAQSKRLAELAIKSA</sequence>
<dbReference type="AlphaFoldDB" id="X5EQ33"/>
<dbReference type="Proteomes" id="UP000023582">
    <property type="component" value="Chromosome"/>
</dbReference>
<name>X5EQ33_NEIME</name>
<evidence type="ECO:0000313" key="2">
    <source>
        <dbReference type="Proteomes" id="UP000023582"/>
    </source>
</evidence>
<protein>
    <submittedName>
        <fullName evidence="1">Uncharacterized protein</fullName>
    </submittedName>
</protein>
<reference evidence="2" key="2">
    <citation type="submission" date="2014-02" db="EMBL/GenBank/DDBJ databases">
        <title>Complete Genome Sequence of Neisseria meningitides, serogroup A strain 510612.</title>
        <authorList>
            <person name="Zhang X."/>
            <person name="Zhang Y."/>
            <person name="Yang J."/>
            <person name="Zhu Y."/>
            <person name="Jin Q."/>
        </authorList>
    </citation>
    <scope>NUCLEOTIDE SEQUENCE</scope>
    <source>
        <strain evidence="2">NMA510612</strain>
    </source>
</reference>
<gene>
    <name evidence="1" type="ORF">NMA510612_0786</name>
</gene>
<dbReference type="EMBL" id="CP007524">
    <property type="protein sequence ID" value="AHW75089.1"/>
    <property type="molecule type" value="Genomic_DNA"/>
</dbReference>
<reference evidence="1 2" key="1">
    <citation type="journal article" date="2014" name="Genome Announc.">
        <title>Complete Genome Sequence of Neisseria meningitidis Serogroup A Strain NMA510612, Isolated from a Patient with Bacterial Meningitis in China.</title>
        <authorList>
            <person name="Zhang Y."/>
            <person name="Yang J."/>
            <person name="Xu L."/>
            <person name="Zhu Y."/>
            <person name="Liu B."/>
            <person name="Shao Z."/>
            <person name="Zhang X."/>
            <person name="Jin Q."/>
        </authorList>
    </citation>
    <scope>NUCLEOTIDE SEQUENCE [LARGE SCALE GENOMIC DNA]</scope>
    <source>
        <strain evidence="2">NMA510612</strain>
    </source>
</reference>